<dbReference type="Proteomes" id="UP000077315">
    <property type="component" value="Unassembled WGS sequence"/>
</dbReference>
<evidence type="ECO:0000313" key="2">
    <source>
        <dbReference type="EMBL" id="OAD66730.1"/>
    </source>
</evidence>
<dbReference type="InParanoid" id="A0A167JUI3"/>
<dbReference type="RefSeq" id="XP_018284770.1">
    <property type="nucleotide sequence ID" value="XM_018432878.1"/>
</dbReference>
<proteinExistence type="predicted"/>
<protein>
    <submittedName>
        <fullName evidence="2">Uncharacterized protein</fullName>
    </submittedName>
</protein>
<dbReference type="VEuPathDB" id="FungiDB:PHYBLDRAFT_152278"/>
<gene>
    <name evidence="2" type="ORF">PHYBLDRAFT_152278</name>
</gene>
<accession>A0A167JUI3</accession>
<dbReference type="AlphaFoldDB" id="A0A167JUI3"/>
<evidence type="ECO:0000256" key="1">
    <source>
        <dbReference type="SAM" id="MobiDB-lite"/>
    </source>
</evidence>
<dbReference type="OrthoDB" id="2287578at2759"/>
<organism evidence="2 3">
    <name type="scientific">Phycomyces blakesleeanus (strain ATCC 8743b / DSM 1359 / FGSC 10004 / NBRC 33097 / NRRL 1555)</name>
    <dbReference type="NCBI Taxonomy" id="763407"/>
    <lineage>
        <taxon>Eukaryota</taxon>
        <taxon>Fungi</taxon>
        <taxon>Fungi incertae sedis</taxon>
        <taxon>Mucoromycota</taxon>
        <taxon>Mucoromycotina</taxon>
        <taxon>Mucoromycetes</taxon>
        <taxon>Mucorales</taxon>
        <taxon>Phycomycetaceae</taxon>
        <taxon>Phycomyces</taxon>
    </lineage>
</organism>
<keyword evidence="3" id="KW-1185">Reference proteome</keyword>
<dbReference type="GeneID" id="28993784"/>
<feature type="compositionally biased region" description="Low complexity" evidence="1">
    <location>
        <begin position="125"/>
        <end position="134"/>
    </location>
</feature>
<feature type="region of interest" description="Disordered" evidence="1">
    <location>
        <begin position="116"/>
        <end position="146"/>
    </location>
</feature>
<evidence type="ECO:0000313" key="3">
    <source>
        <dbReference type="Proteomes" id="UP000077315"/>
    </source>
</evidence>
<name>A0A167JUI3_PHYB8</name>
<dbReference type="EMBL" id="KV441001">
    <property type="protein sequence ID" value="OAD66730.1"/>
    <property type="molecule type" value="Genomic_DNA"/>
</dbReference>
<sequence>MNTQFPRFYPSGNPVVDAQMRAAQAQTTQNVQESRPENTKKTILQLYDFAQIQSESSGLKETMQQLFTDLRDITFGRAPLNINLLVSGGPGFQTPIFIMNSEANTGGSGSVQAIQFTNTPPQPTQPQQHQQQTTAYLPANKKHQKT</sequence>
<reference evidence="3" key="1">
    <citation type="submission" date="2015-06" db="EMBL/GenBank/DDBJ databases">
        <title>Expansion of signal transduction pathways in fungi by whole-genome duplication.</title>
        <authorList>
            <consortium name="DOE Joint Genome Institute"/>
            <person name="Corrochano L.M."/>
            <person name="Kuo A."/>
            <person name="Marcet-Houben M."/>
            <person name="Polaino S."/>
            <person name="Salamov A."/>
            <person name="Villalobos J.M."/>
            <person name="Alvarez M.I."/>
            <person name="Avalos J."/>
            <person name="Benito E.P."/>
            <person name="Benoit I."/>
            <person name="Burger G."/>
            <person name="Camino L.P."/>
            <person name="Canovas D."/>
            <person name="Cerda-Olmedo E."/>
            <person name="Cheng J.-F."/>
            <person name="Dominguez A."/>
            <person name="Elias M."/>
            <person name="Eslava A.P."/>
            <person name="Glaser F."/>
            <person name="Grimwood J."/>
            <person name="Gutierrez G."/>
            <person name="Heitman J."/>
            <person name="Henrissat B."/>
            <person name="Iturriaga E.A."/>
            <person name="Lang B.F."/>
            <person name="Lavin J.L."/>
            <person name="Lee S."/>
            <person name="Li W."/>
            <person name="Lindquist E."/>
            <person name="Lopez-Garcia S."/>
            <person name="Luque E.M."/>
            <person name="Marcos A.T."/>
            <person name="Martin J."/>
            <person name="McCluskey K."/>
            <person name="Medina H.R."/>
            <person name="Miralles-Duran A."/>
            <person name="Miyazaki A."/>
            <person name="Munoz-Torres E."/>
            <person name="Oguiza J.A."/>
            <person name="Ohm R."/>
            <person name="Olmedo M."/>
            <person name="Orejas M."/>
            <person name="Ortiz-Castellanos L."/>
            <person name="Pisabarro A.G."/>
            <person name="Rodriguez-Romero J."/>
            <person name="Ruiz-Herrera J."/>
            <person name="Ruiz-Vazquez R."/>
            <person name="Sanz C."/>
            <person name="Schackwitz W."/>
            <person name="Schmutz J."/>
            <person name="Shahriari M."/>
            <person name="Shelest E."/>
            <person name="Silva-Franco F."/>
            <person name="Soanes D."/>
            <person name="Syed K."/>
            <person name="Tagua V.G."/>
            <person name="Talbot N.J."/>
            <person name="Thon M."/>
            <person name="De vries R.P."/>
            <person name="Wiebenga A."/>
            <person name="Yadav J.S."/>
            <person name="Braun E.L."/>
            <person name="Baker S."/>
            <person name="Garre V."/>
            <person name="Horwitz B."/>
            <person name="Torres-Martinez S."/>
            <person name="Idnurm A."/>
            <person name="Herrera-Estrella A."/>
            <person name="Gabaldon T."/>
            <person name="Grigoriev I.V."/>
        </authorList>
    </citation>
    <scope>NUCLEOTIDE SEQUENCE [LARGE SCALE GENOMIC DNA]</scope>
    <source>
        <strain evidence="3">NRRL 1555(-)</strain>
    </source>
</reference>